<keyword evidence="2" id="KW-0472">Membrane</keyword>
<proteinExistence type="predicted"/>
<feature type="transmembrane region" description="Helical" evidence="2">
    <location>
        <begin position="192"/>
        <end position="216"/>
    </location>
</feature>
<accession>A0A5B8MZN1</accession>
<gene>
    <name evidence="3" type="ORF">A3770_16p76330</name>
</gene>
<evidence type="ECO:0000313" key="4">
    <source>
        <dbReference type="Proteomes" id="UP000316726"/>
    </source>
</evidence>
<feature type="region of interest" description="Disordered" evidence="1">
    <location>
        <begin position="1"/>
        <end position="77"/>
    </location>
</feature>
<feature type="compositionally biased region" description="Polar residues" evidence="1">
    <location>
        <begin position="27"/>
        <end position="36"/>
    </location>
</feature>
<evidence type="ECO:0000256" key="1">
    <source>
        <dbReference type="SAM" id="MobiDB-lite"/>
    </source>
</evidence>
<dbReference type="EMBL" id="CP031049">
    <property type="protein sequence ID" value="QDZ25115.1"/>
    <property type="molecule type" value="Genomic_DNA"/>
</dbReference>
<dbReference type="AlphaFoldDB" id="A0A5B8MZN1"/>
<feature type="transmembrane region" description="Helical" evidence="2">
    <location>
        <begin position="236"/>
        <end position="256"/>
    </location>
</feature>
<dbReference type="Proteomes" id="UP000316726">
    <property type="component" value="Chromosome 16"/>
</dbReference>
<keyword evidence="2" id="KW-1133">Transmembrane helix</keyword>
<evidence type="ECO:0008006" key="5">
    <source>
        <dbReference type="Google" id="ProtNLM"/>
    </source>
</evidence>
<protein>
    <recommendedName>
        <fullName evidence="5">Transmembrane protein 138</fullName>
    </recommendedName>
</protein>
<evidence type="ECO:0000313" key="3">
    <source>
        <dbReference type="EMBL" id="QDZ25115.1"/>
    </source>
</evidence>
<feature type="compositionally biased region" description="Basic residues" evidence="1">
    <location>
        <begin position="41"/>
        <end position="53"/>
    </location>
</feature>
<organism evidence="3 4">
    <name type="scientific">Chloropicon primus</name>
    <dbReference type="NCBI Taxonomy" id="1764295"/>
    <lineage>
        <taxon>Eukaryota</taxon>
        <taxon>Viridiplantae</taxon>
        <taxon>Chlorophyta</taxon>
        <taxon>Chloropicophyceae</taxon>
        <taxon>Chloropicales</taxon>
        <taxon>Chloropicaceae</taxon>
        <taxon>Chloropicon</taxon>
    </lineage>
</organism>
<sequence>MGALTHWVSRRTRVKEAEGEGDGEDTPGTSASTSAKEITKPKLKPKPKPKAKAKPVGEGGGSEREEEGGEGRSPDEVWLSTQGKRRHPLGFVLASSEAYALEPTKNSRWLAEQNSIRFKMWPVFLSVLVDLLTNAYTEPVYSNKRTVHALVFSCQICTLLLTVTSFVVLVGGDSASLTQADYYVRVFSENKAMLFFCLLNVLVMCTCRIMKLILLFENYPHAAITQHLPYRFLYGTHQVVSTLYYITLFQSVLSVCKHYCMNDPAKSKGNKV</sequence>
<name>A0A5B8MZN1_9CHLO</name>
<keyword evidence="2" id="KW-0812">Transmembrane</keyword>
<feature type="transmembrane region" description="Helical" evidence="2">
    <location>
        <begin position="149"/>
        <end position="171"/>
    </location>
</feature>
<keyword evidence="4" id="KW-1185">Reference proteome</keyword>
<evidence type="ECO:0000256" key="2">
    <source>
        <dbReference type="SAM" id="Phobius"/>
    </source>
</evidence>
<reference evidence="3 4" key="1">
    <citation type="submission" date="2018-07" db="EMBL/GenBank/DDBJ databases">
        <title>The complete nuclear genome of the prasinophyte Chloropicon primus (CCMP1205).</title>
        <authorList>
            <person name="Pombert J.-F."/>
            <person name="Otis C."/>
            <person name="Turmel M."/>
            <person name="Lemieux C."/>
        </authorList>
    </citation>
    <scope>NUCLEOTIDE SEQUENCE [LARGE SCALE GENOMIC DNA]</scope>
    <source>
        <strain evidence="3 4">CCMP1205</strain>
    </source>
</reference>